<dbReference type="InterPro" id="IPR009622">
    <property type="entry name" value="NDUFAF4"/>
</dbReference>
<dbReference type="PANTHER" id="PTHR13338:SF4">
    <property type="entry name" value="NADH DEHYDROGENASE [UBIQUINONE] 1 ALPHA SUBCOMPLEX ASSEMBLY FACTOR 4"/>
    <property type="match status" value="1"/>
</dbReference>
<feature type="compositionally biased region" description="Basic and acidic residues" evidence="4">
    <location>
        <begin position="18"/>
        <end position="35"/>
    </location>
</feature>
<accession>A0A6P7LVI6</accession>
<dbReference type="PANTHER" id="PTHR13338">
    <property type="entry name" value="UPF0240 PROTEIN"/>
    <property type="match status" value="1"/>
</dbReference>
<reference evidence="6" key="1">
    <citation type="submission" date="2025-08" db="UniProtKB">
        <authorList>
            <consortium name="RefSeq"/>
        </authorList>
    </citation>
    <scope>IDENTIFICATION</scope>
</reference>
<dbReference type="Pfam" id="PF06784">
    <property type="entry name" value="UPF0240"/>
    <property type="match status" value="1"/>
</dbReference>
<dbReference type="RefSeq" id="XP_028997967.1">
    <property type="nucleotide sequence ID" value="XM_029142134.3"/>
</dbReference>
<protein>
    <recommendedName>
        <fullName evidence="3">NADH dehydrogenase [ubiquinone] 1 alpha subcomplex assembly factor 4</fullName>
    </recommendedName>
</protein>
<evidence type="ECO:0000313" key="6">
    <source>
        <dbReference type="RefSeq" id="XP_028997967.1"/>
    </source>
</evidence>
<comment type="subunit">
    <text evidence="2">Binds calmodulin. Interacts with NDUFAF3.</text>
</comment>
<evidence type="ECO:0000256" key="1">
    <source>
        <dbReference type="ARBA" id="ARBA00010698"/>
    </source>
</evidence>
<keyword evidence="5" id="KW-1185">Reference proteome</keyword>
<dbReference type="GeneID" id="114850144"/>
<dbReference type="CTD" id="29078"/>
<feature type="region of interest" description="Disordered" evidence="4">
    <location>
        <begin position="18"/>
        <end position="49"/>
    </location>
</feature>
<dbReference type="GO" id="GO:0005739">
    <property type="term" value="C:mitochondrion"/>
    <property type="evidence" value="ECO:0007669"/>
    <property type="project" value="TreeGrafter"/>
</dbReference>
<comment type="similarity">
    <text evidence="1">Belongs to the NDUFAF4 family.</text>
</comment>
<evidence type="ECO:0000313" key="5">
    <source>
        <dbReference type="Proteomes" id="UP000515150"/>
    </source>
</evidence>
<dbReference type="GO" id="GO:0032981">
    <property type="term" value="P:mitochondrial respiratory chain complex I assembly"/>
    <property type="evidence" value="ECO:0007669"/>
    <property type="project" value="InterPro"/>
</dbReference>
<feature type="compositionally biased region" description="Polar residues" evidence="4">
    <location>
        <begin position="37"/>
        <end position="49"/>
    </location>
</feature>
<dbReference type="AlphaFoldDB" id="A0A6P7LVI6"/>
<dbReference type="Proteomes" id="UP000515150">
    <property type="component" value="Chromosome 24"/>
</dbReference>
<gene>
    <name evidence="6" type="primary">ndufaf4</name>
</gene>
<proteinExistence type="inferred from homology"/>
<evidence type="ECO:0000256" key="3">
    <source>
        <dbReference type="ARBA" id="ARBA00021777"/>
    </source>
</evidence>
<sequence>MGARVTRIFKNFNLENRVEREISREKPRPAPRHEGNVSPQADNADAVSQKNEPLLSLLKSVYVESTDPAAAAAAAQTPVEVTVERRPLRFSLPGDPYGVVELKDVAKGKLTITEALKALGSHQHQPQTWTPEKIAQEYSLNLNDTKALLQFFIPFQIQIIPPKTENAKQIRAS</sequence>
<evidence type="ECO:0000256" key="4">
    <source>
        <dbReference type="SAM" id="MobiDB-lite"/>
    </source>
</evidence>
<name>A0A6P7LVI6_BETSP</name>
<dbReference type="KEGG" id="bspl:114850144"/>
<organism evidence="5 6">
    <name type="scientific">Betta splendens</name>
    <name type="common">Siamese fighting fish</name>
    <dbReference type="NCBI Taxonomy" id="158456"/>
    <lineage>
        <taxon>Eukaryota</taxon>
        <taxon>Metazoa</taxon>
        <taxon>Chordata</taxon>
        <taxon>Craniata</taxon>
        <taxon>Vertebrata</taxon>
        <taxon>Euteleostomi</taxon>
        <taxon>Actinopterygii</taxon>
        <taxon>Neopterygii</taxon>
        <taxon>Teleostei</taxon>
        <taxon>Neoteleostei</taxon>
        <taxon>Acanthomorphata</taxon>
        <taxon>Anabantaria</taxon>
        <taxon>Anabantiformes</taxon>
        <taxon>Anabantoidei</taxon>
        <taxon>Osphronemidae</taxon>
        <taxon>Betta</taxon>
    </lineage>
</organism>
<dbReference type="InParanoid" id="A0A6P7LVI6"/>
<dbReference type="OrthoDB" id="2434756at2759"/>
<dbReference type="FunCoup" id="A0A6P7LVI6">
    <property type="interactions" value="934"/>
</dbReference>
<evidence type="ECO:0000256" key="2">
    <source>
        <dbReference type="ARBA" id="ARBA00011265"/>
    </source>
</evidence>